<dbReference type="Pfam" id="PF11074">
    <property type="entry name" value="DUF2779"/>
    <property type="match status" value="1"/>
</dbReference>
<accession>A0A955J1T7</accession>
<protein>
    <submittedName>
        <fullName evidence="2">DUF2779 domain-containing protein</fullName>
    </submittedName>
</protein>
<organism evidence="2 3">
    <name type="scientific">candidate division WWE3 bacterium</name>
    <dbReference type="NCBI Taxonomy" id="2053526"/>
    <lineage>
        <taxon>Bacteria</taxon>
        <taxon>Katanobacteria</taxon>
    </lineage>
</organism>
<dbReference type="EMBL" id="JAGQNX010000051">
    <property type="protein sequence ID" value="MCA9308223.1"/>
    <property type="molecule type" value="Genomic_DNA"/>
</dbReference>
<evidence type="ECO:0000259" key="1">
    <source>
        <dbReference type="Pfam" id="PF11074"/>
    </source>
</evidence>
<evidence type="ECO:0000313" key="3">
    <source>
        <dbReference type="Proteomes" id="UP000740557"/>
    </source>
</evidence>
<reference evidence="2" key="2">
    <citation type="journal article" date="2021" name="Microbiome">
        <title>Successional dynamics and alternative stable states in a saline activated sludge microbial community over 9 years.</title>
        <authorList>
            <person name="Wang Y."/>
            <person name="Ye J."/>
            <person name="Ju F."/>
            <person name="Liu L."/>
            <person name="Boyd J.A."/>
            <person name="Deng Y."/>
            <person name="Parks D.H."/>
            <person name="Jiang X."/>
            <person name="Yin X."/>
            <person name="Woodcroft B.J."/>
            <person name="Tyson G.W."/>
            <person name="Hugenholtz P."/>
            <person name="Polz M.F."/>
            <person name="Zhang T."/>
        </authorList>
    </citation>
    <scope>NUCLEOTIDE SEQUENCE</scope>
    <source>
        <strain evidence="2">HKST-UBA79</strain>
    </source>
</reference>
<feature type="domain" description="DUF2779" evidence="1">
    <location>
        <begin position="279"/>
        <end position="404"/>
    </location>
</feature>
<reference evidence="2" key="1">
    <citation type="submission" date="2020-04" db="EMBL/GenBank/DDBJ databases">
        <authorList>
            <person name="Zhang T."/>
        </authorList>
    </citation>
    <scope>NUCLEOTIDE SEQUENCE</scope>
    <source>
        <strain evidence="2">HKST-UBA79</strain>
    </source>
</reference>
<dbReference type="Proteomes" id="UP000740557">
    <property type="component" value="Unassembled WGS sequence"/>
</dbReference>
<proteinExistence type="predicted"/>
<gene>
    <name evidence="2" type="ORF">KC980_01810</name>
</gene>
<comment type="caution">
    <text evidence="2">The sequence shown here is derived from an EMBL/GenBank/DDBJ whole genome shotgun (WGS) entry which is preliminary data.</text>
</comment>
<evidence type="ECO:0000313" key="2">
    <source>
        <dbReference type="EMBL" id="MCA9308223.1"/>
    </source>
</evidence>
<sequence>MSINNLITKTDFLVYLEAPRHFWALKNNKYDLTLNDFDKHLIEQGYIVEEQAKLFAQKYILPKYSTKNSDLTFQETFVDGEFEARTDILIKNEQTNKWDIYEIKSVTKPKPEHYYDTTFQTIILEKHLDIDKVFILHVNNDYIREGDFELDLFLTAEDVTEKVVPLKEETQDKMQDCVFLLSTDNYKLATECWKPKECRCKDLCFSNLPEQSIYDLSRITEKKVLQLRDEDVLDIKDVPLDFKLTPNQQIQVEVARSNNPFIDKKAISEELEALEYPLYFMDYESYNPAIPIFDGYKPYQQMVFQYSLHVLNSPEEDLEHHEFVVQDQTEPSKELLRQMKQNISEKGSVIVWYKGFECGRNKEMAQLCPDFADFMEDINNRTYDLMDIFKKNYYVDPQFKGSNSIKDVLPVLVPELNYKNLNIQNGAVAMISWHKMVYESSDDREKKEILNNLLTYCEQDTLAMVKIWEFLTNI</sequence>
<name>A0A955J1T7_UNCKA</name>
<dbReference type="AlphaFoldDB" id="A0A955J1T7"/>
<dbReference type="InterPro" id="IPR021301">
    <property type="entry name" value="DUF2779"/>
</dbReference>